<evidence type="ECO:0000256" key="3">
    <source>
        <dbReference type="ARBA" id="ARBA00023027"/>
    </source>
</evidence>
<feature type="domain" description="D-isomer specific 2-hydroxyacid dehydrogenase catalytic" evidence="5">
    <location>
        <begin position="67"/>
        <end position="336"/>
    </location>
</feature>
<organism evidence="7 8">
    <name type="scientific">Sorghum bicolor</name>
    <name type="common">Sorghum</name>
    <name type="synonym">Sorghum vulgare</name>
    <dbReference type="NCBI Taxonomy" id="4558"/>
    <lineage>
        <taxon>Eukaryota</taxon>
        <taxon>Viridiplantae</taxon>
        <taxon>Streptophyta</taxon>
        <taxon>Embryophyta</taxon>
        <taxon>Tracheophyta</taxon>
        <taxon>Spermatophyta</taxon>
        <taxon>Magnoliopsida</taxon>
        <taxon>Liliopsida</taxon>
        <taxon>Poales</taxon>
        <taxon>Poaceae</taxon>
        <taxon>PACMAD clade</taxon>
        <taxon>Panicoideae</taxon>
        <taxon>Andropogonodae</taxon>
        <taxon>Andropogoneae</taxon>
        <taxon>Sorghinae</taxon>
        <taxon>Sorghum</taxon>
    </lineage>
</organism>
<dbReference type="Gene3D" id="3.40.50.720">
    <property type="entry name" value="NAD(P)-binding Rossmann-like Domain"/>
    <property type="match status" value="2"/>
</dbReference>
<evidence type="ECO:0000256" key="4">
    <source>
        <dbReference type="RuleBase" id="RU003719"/>
    </source>
</evidence>
<evidence type="ECO:0000259" key="6">
    <source>
        <dbReference type="Pfam" id="PF02826"/>
    </source>
</evidence>
<dbReference type="PROSITE" id="PS00065">
    <property type="entry name" value="D_2_HYDROXYACID_DH_1"/>
    <property type="match status" value="1"/>
</dbReference>
<comment type="similarity">
    <text evidence="4">Belongs to the D-isomer specific 2-hydroxyacid dehydrogenase family.</text>
</comment>
<dbReference type="PANTHER" id="PTHR10996">
    <property type="entry name" value="2-HYDROXYACID DEHYDROGENASE-RELATED"/>
    <property type="match status" value="1"/>
</dbReference>
<dbReference type="AlphaFoldDB" id="A0A921UAI5"/>
<evidence type="ECO:0000256" key="2">
    <source>
        <dbReference type="ARBA" id="ARBA00023002"/>
    </source>
</evidence>
<dbReference type="Pfam" id="PF02826">
    <property type="entry name" value="2-Hacid_dh_C"/>
    <property type="match status" value="1"/>
</dbReference>
<comment type="caution">
    <text evidence="7">The sequence shown here is derived from an EMBL/GenBank/DDBJ whole genome shotgun (WGS) entry which is preliminary data.</text>
</comment>
<dbReference type="SUPFAM" id="SSF52283">
    <property type="entry name" value="Formate/glycerate dehydrogenase catalytic domain-like"/>
    <property type="match status" value="1"/>
</dbReference>
<dbReference type="PANTHER" id="PTHR10996:SF287">
    <property type="entry name" value="D-ISOMER SPECIFIC 2-HYDROXYACID DEHYDROGENASE NAD-BINDING DOMAIN-CONTAINING PROTEIN"/>
    <property type="match status" value="1"/>
</dbReference>
<dbReference type="InterPro" id="IPR006139">
    <property type="entry name" value="D-isomer_2_OHA_DH_cat_dom"/>
</dbReference>
<dbReference type="GO" id="GO:0016616">
    <property type="term" value="F:oxidoreductase activity, acting on the CH-OH group of donors, NAD or NADP as acceptor"/>
    <property type="evidence" value="ECO:0007669"/>
    <property type="project" value="InterPro"/>
</dbReference>
<dbReference type="EMBL" id="CM027685">
    <property type="protein sequence ID" value="KAG0524862.1"/>
    <property type="molecule type" value="Genomic_DNA"/>
</dbReference>
<reference evidence="7" key="1">
    <citation type="journal article" date="2019" name="BMC Genomics">
        <title>A new reference genome for Sorghum bicolor reveals high levels of sequence similarity between sweet and grain genotypes: implications for the genetics of sugar metabolism.</title>
        <authorList>
            <person name="Cooper E.A."/>
            <person name="Brenton Z.W."/>
            <person name="Flinn B.S."/>
            <person name="Jenkins J."/>
            <person name="Shu S."/>
            <person name="Flowers D."/>
            <person name="Luo F."/>
            <person name="Wang Y."/>
            <person name="Xia P."/>
            <person name="Barry K."/>
            <person name="Daum C."/>
            <person name="Lipzen A."/>
            <person name="Yoshinaga Y."/>
            <person name="Schmutz J."/>
            <person name="Saski C."/>
            <person name="Vermerris W."/>
            <person name="Kresovich S."/>
        </authorList>
    </citation>
    <scope>NUCLEOTIDE SEQUENCE</scope>
</reference>
<dbReference type="Pfam" id="PF00389">
    <property type="entry name" value="2-Hacid_dh"/>
    <property type="match status" value="1"/>
</dbReference>
<protein>
    <submittedName>
        <fullName evidence="7">Uncharacterized protein</fullName>
    </submittedName>
</protein>
<gene>
    <name evidence="7" type="ORF">BDA96_06G004600</name>
</gene>
<accession>A0A921UAI5</accession>
<dbReference type="InterPro" id="IPR029752">
    <property type="entry name" value="D-isomer_DH_CS1"/>
</dbReference>
<feature type="domain" description="D-isomer specific 2-hydroxyacid dehydrogenase NAD-binding" evidence="6">
    <location>
        <begin position="132"/>
        <end position="305"/>
    </location>
</feature>
<dbReference type="FunFam" id="3.40.50.720:FF:000213">
    <property type="entry name" value="Putative 2-hydroxyacid dehydrogenase"/>
    <property type="match status" value="1"/>
</dbReference>
<evidence type="ECO:0000256" key="1">
    <source>
        <dbReference type="ARBA" id="ARBA00022857"/>
    </source>
</evidence>
<keyword evidence="2 4" id="KW-0560">Oxidoreductase</keyword>
<keyword evidence="1" id="KW-0521">NADP</keyword>
<evidence type="ECO:0000313" key="8">
    <source>
        <dbReference type="Proteomes" id="UP000807115"/>
    </source>
</evidence>
<dbReference type="CDD" id="cd12156">
    <property type="entry name" value="HPPR"/>
    <property type="match status" value="1"/>
</dbReference>
<proteinExistence type="inferred from homology"/>
<dbReference type="InterPro" id="IPR006140">
    <property type="entry name" value="D-isomer_DH_NAD-bd"/>
</dbReference>
<dbReference type="InterPro" id="IPR050223">
    <property type="entry name" value="D-isomer_2-hydroxyacid_DH"/>
</dbReference>
<reference evidence="7" key="2">
    <citation type="submission" date="2020-10" db="EMBL/GenBank/DDBJ databases">
        <authorList>
            <person name="Cooper E.A."/>
            <person name="Brenton Z.W."/>
            <person name="Flinn B.S."/>
            <person name="Jenkins J."/>
            <person name="Shu S."/>
            <person name="Flowers D."/>
            <person name="Luo F."/>
            <person name="Wang Y."/>
            <person name="Xia P."/>
            <person name="Barry K."/>
            <person name="Daum C."/>
            <person name="Lipzen A."/>
            <person name="Yoshinaga Y."/>
            <person name="Schmutz J."/>
            <person name="Saski C."/>
            <person name="Vermerris W."/>
            <person name="Kresovich S."/>
        </authorList>
    </citation>
    <scope>NUCLEOTIDE SEQUENCE</scope>
</reference>
<dbReference type="SUPFAM" id="SSF51735">
    <property type="entry name" value="NAD(P)-binding Rossmann-fold domains"/>
    <property type="match status" value="1"/>
</dbReference>
<dbReference type="GO" id="GO:0051287">
    <property type="term" value="F:NAD binding"/>
    <property type="evidence" value="ECO:0007669"/>
    <property type="project" value="InterPro"/>
</dbReference>
<dbReference type="Proteomes" id="UP000807115">
    <property type="component" value="Chromosome 6"/>
</dbReference>
<evidence type="ECO:0000259" key="5">
    <source>
        <dbReference type="Pfam" id="PF00389"/>
    </source>
</evidence>
<evidence type="ECO:0000313" key="7">
    <source>
        <dbReference type="EMBL" id="KAG0524862.1"/>
    </source>
</evidence>
<name>A0A921UAI5_SORBI</name>
<keyword evidence="3" id="KW-0520">NAD</keyword>
<dbReference type="InterPro" id="IPR036291">
    <property type="entry name" value="NAD(P)-bd_dom_sf"/>
</dbReference>
<sequence length="338" mass="35854">MASDAVAATAGEEPLALPALLLIRRVDAPFAAALHQRFRVLDFFASGSPPLKAFLAAAAAIQEPPRAAVVMGGGGPARVDAEFLDALPSLRCVVSTAAGIDHIDLHECARRGVAVANSGSVYSADVADHAVCMLIDVLRRVTASQRFVRRGLWALHGDYYCLGSKLGGKRVGIIGLGNIGSLIAKRLEAFGCVISYHSRKPKDLVSYNYFSNVQELASESDVLVVACALNKQTSHIVNNDVLDALGKDGVLINIGRGANVEEAEMVRALKEGRIAGAGLDVFEDEPNVPPELLAMDNVVVTPHVAVFTSESRSDLRDHTIANLEAFFAGKQLLTPVLP</sequence>